<sequence length="327" mass="37377">MSLSSYLASKYLTVEPKISSGKKRKRNEKNSTANGLIIADDDILGWSKEHSSLRSHDVDKPLIVNQKSLEIQKVKKNTWKKVGAVLTNSNPDDQDADEAEKIIALTTAEKLATQNDNDQKPILVEEKITKMENGTHAGLQSAKEVAKQFEQRKQEEAASWKAEERSKKSSKKEETIYRDATGRRIDLVIRRQEAQREAALKAAKEREKLEELKGDVQRAEKIKLREELDDAKFMPLSRSINDEEMNKELREKDRWNDPAAKFMSQGMKAKNSKPLYVGAAAPNRYKIRPGYRWDGVDRGNGWEAKRFNALNTAARNKELSYSWQTDE</sequence>
<keyword evidence="2" id="KW-0175">Coiled coil</keyword>
<accession>A0A0B1PB78</accession>
<evidence type="ECO:0000256" key="2">
    <source>
        <dbReference type="SAM" id="Coils"/>
    </source>
</evidence>
<reference evidence="4 5" key="1">
    <citation type="journal article" date="2014" name="BMC Genomics">
        <title>Adaptive genomic structural variation in the grape powdery mildew pathogen, Erysiphe necator.</title>
        <authorList>
            <person name="Jones L."/>
            <person name="Riaz S."/>
            <person name="Morales-Cruz A."/>
            <person name="Amrine K.C."/>
            <person name="McGuire B."/>
            <person name="Gubler W.D."/>
            <person name="Walker M.A."/>
            <person name="Cantu D."/>
        </authorList>
    </citation>
    <scope>NUCLEOTIDE SEQUENCE [LARGE SCALE GENOMIC DNA]</scope>
    <source>
        <strain evidence="5">c</strain>
    </source>
</reference>
<proteinExistence type="inferred from homology"/>
<dbReference type="GO" id="GO:0005684">
    <property type="term" value="C:U2-type spliceosomal complex"/>
    <property type="evidence" value="ECO:0007669"/>
    <property type="project" value="EnsemblFungi"/>
</dbReference>
<comment type="caution">
    <text evidence="4">The sequence shown here is derived from an EMBL/GenBank/DDBJ whole genome shotgun (WGS) entry which is preliminary data.</text>
</comment>
<keyword evidence="5" id="KW-1185">Reference proteome</keyword>
<dbReference type="InterPro" id="IPR051112">
    <property type="entry name" value="CWC26_splicing_factor"/>
</dbReference>
<dbReference type="GO" id="GO:0003723">
    <property type="term" value="F:RNA binding"/>
    <property type="evidence" value="ECO:0007669"/>
    <property type="project" value="TreeGrafter"/>
</dbReference>
<dbReference type="EMBL" id="JNVN01000798">
    <property type="protein sequence ID" value="KHJ34600.1"/>
    <property type="molecule type" value="Genomic_DNA"/>
</dbReference>
<name>A0A0B1PB78_UNCNE</name>
<dbReference type="Proteomes" id="UP000030854">
    <property type="component" value="Unassembled WGS sequence"/>
</dbReference>
<dbReference type="PANTHER" id="PTHR31809:SF0">
    <property type="entry name" value="BUD13 HOMOLOG"/>
    <property type="match status" value="1"/>
</dbReference>
<evidence type="ECO:0000256" key="1">
    <source>
        <dbReference type="ARBA" id="ARBA00011069"/>
    </source>
</evidence>
<gene>
    <name evidence="4" type="ORF">EV44_g1257</name>
</gene>
<dbReference type="GO" id="GO:0000398">
    <property type="term" value="P:mRNA splicing, via spliceosome"/>
    <property type="evidence" value="ECO:0007669"/>
    <property type="project" value="TreeGrafter"/>
</dbReference>
<dbReference type="AlphaFoldDB" id="A0A0B1PB78"/>
<evidence type="ECO:0000256" key="3">
    <source>
        <dbReference type="SAM" id="MobiDB-lite"/>
    </source>
</evidence>
<evidence type="ECO:0000313" key="4">
    <source>
        <dbReference type="EMBL" id="KHJ34600.1"/>
    </source>
</evidence>
<dbReference type="GO" id="GO:0070274">
    <property type="term" value="C:RES complex"/>
    <property type="evidence" value="ECO:0007669"/>
    <property type="project" value="TreeGrafter"/>
</dbReference>
<feature type="region of interest" description="Disordered" evidence="3">
    <location>
        <begin position="156"/>
        <end position="175"/>
    </location>
</feature>
<organism evidence="4 5">
    <name type="scientific">Uncinula necator</name>
    <name type="common">Grape powdery mildew</name>
    <dbReference type="NCBI Taxonomy" id="52586"/>
    <lineage>
        <taxon>Eukaryota</taxon>
        <taxon>Fungi</taxon>
        <taxon>Dikarya</taxon>
        <taxon>Ascomycota</taxon>
        <taxon>Pezizomycotina</taxon>
        <taxon>Leotiomycetes</taxon>
        <taxon>Erysiphales</taxon>
        <taxon>Erysiphaceae</taxon>
        <taxon>Erysiphe</taxon>
    </lineage>
</organism>
<dbReference type="InterPro" id="IPR018609">
    <property type="entry name" value="Bud13"/>
</dbReference>
<protein>
    <submittedName>
        <fullName evidence="4">Putative pre-mrna-splicing factor cwc26</fullName>
    </submittedName>
</protein>
<dbReference type="STRING" id="52586.A0A0B1PB78"/>
<dbReference type="PANTHER" id="PTHR31809">
    <property type="entry name" value="BUD13 HOMOLOG"/>
    <property type="match status" value="1"/>
</dbReference>
<dbReference type="HOGENOM" id="CLU_024195_0_0_1"/>
<dbReference type="OMA" id="GDVQRQE"/>
<evidence type="ECO:0000313" key="5">
    <source>
        <dbReference type="Proteomes" id="UP000030854"/>
    </source>
</evidence>
<dbReference type="Pfam" id="PF09736">
    <property type="entry name" value="Bud13"/>
    <property type="match status" value="1"/>
</dbReference>
<comment type="similarity">
    <text evidence="1">Belongs to the CWC26 family.</text>
</comment>
<dbReference type="GO" id="GO:0000974">
    <property type="term" value="C:Prp19 complex"/>
    <property type="evidence" value="ECO:0007669"/>
    <property type="project" value="EnsemblFungi"/>
</dbReference>
<feature type="coiled-coil region" evidence="2">
    <location>
        <begin position="192"/>
        <end position="229"/>
    </location>
</feature>